<proteinExistence type="predicted"/>
<evidence type="ECO:0000313" key="2">
    <source>
        <dbReference type="EMBL" id="UOO89094.1"/>
    </source>
</evidence>
<keyword evidence="4" id="KW-1185">Reference proteome</keyword>
<evidence type="ECO:0000256" key="1">
    <source>
        <dbReference type="SAM" id="MobiDB-lite"/>
    </source>
</evidence>
<sequence length="49" mass="6022">MAYHDWNVTTQHGYGDAYDDSWDEKPTPEYLRSKREYEDEARQWACDYE</sequence>
<feature type="region of interest" description="Disordered" evidence="1">
    <location>
        <begin position="1"/>
        <end position="25"/>
    </location>
</feature>
<protein>
    <submittedName>
        <fullName evidence="3">Uncharacterized protein</fullName>
    </submittedName>
</protein>
<evidence type="ECO:0000313" key="3">
    <source>
        <dbReference type="EMBL" id="UOO89550.1"/>
    </source>
</evidence>
<dbReference type="EMBL" id="CP091511">
    <property type="protein sequence ID" value="UOO89094.1"/>
    <property type="molecule type" value="Genomic_DNA"/>
</dbReference>
<accession>A0ABY4E3Y8</accession>
<reference evidence="3" key="1">
    <citation type="submission" date="2021-12" db="EMBL/GenBank/DDBJ databases">
        <authorList>
            <person name="Veyrier F.J."/>
        </authorList>
    </citation>
    <scope>NUCLEOTIDE SEQUENCE</scope>
    <source>
        <strain evidence="3">SN4</strain>
    </source>
</reference>
<organism evidence="3 4">
    <name type="scientific">Vitreoscilla massiliensis</name>
    <dbReference type="NCBI Taxonomy" id="1689272"/>
    <lineage>
        <taxon>Bacteria</taxon>
        <taxon>Pseudomonadati</taxon>
        <taxon>Pseudomonadota</taxon>
        <taxon>Betaproteobacteria</taxon>
        <taxon>Neisseriales</taxon>
        <taxon>Neisseriaceae</taxon>
        <taxon>Vitreoscilla</taxon>
    </lineage>
</organism>
<name>A0ABY4E3Y8_9NEIS</name>
<reference evidence="3 4" key="2">
    <citation type="journal article" date="2022" name="Res Sq">
        <title>Evolution of multicellular longitudinally dividing oral cavity symbionts (Neisseriaceae).</title>
        <authorList>
            <person name="Nyongesa S."/>
            <person name="Weber P."/>
            <person name="Bernet E."/>
            <person name="Pullido F."/>
            <person name="Nieckarz M."/>
            <person name="Delaby M."/>
            <person name="Nieves C."/>
            <person name="Viehboeck T."/>
            <person name="Krause N."/>
            <person name="Rivera-Millot A."/>
            <person name="Nakamura A."/>
            <person name="Vischer N."/>
            <person name="VanNieuwenhze M."/>
            <person name="Brun Y."/>
            <person name="Cava F."/>
            <person name="Bulgheresi S."/>
            <person name="Veyrier F."/>
        </authorList>
    </citation>
    <scope>NUCLEOTIDE SEQUENCE [LARGE SCALE GENOMIC DNA]</scope>
    <source>
        <strain evidence="3 4">SN4</strain>
    </source>
</reference>
<evidence type="ECO:0000313" key="4">
    <source>
        <dbReference type="Proteomes" id="UP000832011"/>
    </source>
</evidence>
<dbReference type="Proteomes" id="UP000832011">
    <property type="component" value="Chromosome"/>
</dbReference>
<gene>
    <name evidence="3" type="ORF">LVJ82_00780</name>
    <name evidence="2" type="ORF">LVJ82_16880</name>
</gene>
<dbReference type="EMBL" id="CP091511">
    <property type="protein sequence ID" value="UOO89550.1"/>
    <property type="molecule type" value="Genomic_DNA"/>
</dbReference>
<dbReference type="RefSeq" id="WP_159061460.1">
    <property type="nucleotide sequence ID" value="NZ_CABKVG010000010.1"/>
</dbReference>